<name>A0A8J3QVI2_9ACTN</name>
<dbReference type="Proteomes" id="UP000642748">
    <property type="component" value="Unassembled WGS sequence"/>
</dbReference>
<evidence type="ECO:0000256" key="1">
    <source>
        <dbReference type="PROSITE-ProRule" id="PRU00325"/>
    </source>
</evidence>
<gene>
    <name evidence="3" type="ORF">Raf01_49790</name>
</gene>
<proteinExistence type="predicted"/>
<keyword evidence="1" id="KW-0863">Zinc-finger</keyword>
<sequence length="642" mass="66722">MRADLLALTADALAALTNRGLVKRAAKTIDAGELPAIDTDADGTVRAEFPDGVRTTLPPGGLDTASCTCDAVGHCRHTITLVLAYQATAAAPDAGTPDTGASAPWSPGDFTDDQIEAVIGPRALAAARRAARAGYVAQVHRPTPGDAAPRVDLPSCTVRFLVPGDLGYVRSDAAQGAADEAVALAVWAFRAADATDPTAQQVRVEVGAGTSGTRTALASAAELVNDLLLEGAVHAAGLVPAVAAVARALDAERLRWPLLAIDDIADQLTAYAQRSARYQAEQFAELLAEVHARHRATSNGTTRPSVLGIDEPSETRLRTIRLTGLGCRVRAAGPERSADVFLADPSSATVLVLRHQWTAADDESPAGAAGRRVAGATIAALAAGNVVTESAVRTASRRVRLPAGRLSRNSVMSAQGDWDNLPPGILAKDLAALTAELDRLPPRLTRPRIDAEAVRVVPVAEVRSTRYLPGDQRLDAVITDPAGGTATVSAVYSAASPGALDALADALPEARYVSGVVRRGRGGLVIAPLAVVHGQRVVVPDLAPATGTPNTDNGSTGYADEIGLTLDSALRLLAELAHRGGRHLPPTYADRLRDCAARLTTIGLERCGHALAELAQAYGTDDLLINAWIDGQIRLMVAADNR</sequence>
<protein>
    <recommendedName>
        <fullName evidence="2">SWIM-type domain-containing protein</fullName>
    </recommendedName>
</protein>
<dbReference type="InterPro" id="IPR007527">
    <property type="entry name" value="Znf_SWIM"/>
</dbReference>
<organism evidence="3 4">
    <name type="scientific">Rugosimonospora africana</name>
    <dbReference type="NCBI Taxonomy" id="556532"/>
    <lineage>
        <taxon>Bacteria</taxon>
        <taxon>Bacillati</taxon>
        <taxon>Actinomycetota</taxon>
        <taxon>Actinomycetes</taxon>
        <taxon>Micromonosporales</taxon>
        <taxon>Micromonosporaceae</taxon>
        <taxon>Rugosimonospora</taxon>
    </lineage>
</organism>
<evidence type="ECO:0000313" key="3">
    <source>
        <dbReference type="EMBL" id="GIH16807.1"/>
    </source>
</evidence>
<keyword evidence="1" id="KW-0479">Metal-binding</keyword>
<dbReference type="PROSITE" id="PS50966">
    <property type="entry name" value="ZF_SWIM"/>
    <property type="match status" value="1"/>
</dbReference>
<dbReference type="GO" id="GO:0008270">
    <property type="term" value="F:zinc ion binding"/>
    <property type="evidence" value="ECO:0007669"/>
    <property type="project" value="UniProtKB-KW"/>
</dbReference>
<dbReference type="RefSeq" id="WP_203920380.1">
    <property type="nucleotide sequence ID" value="NZ_BONZ01000046.1"/>
</dbReference>
<keyword evidence="4" id="KW-1185">Reference proteome</keyword>
<evidence type="ECO:0000313" key="4">
    <source>
        <dbReference type="Proteomes" id="UP000642748"/>
    </source>
</evidence>
<evidence type="ECO:0000259" key="2">
    <source>
        <dbReference type="PROSITE" id="PS50966"/>
    </source>
</evidence>
<comment type="caution">
    <text evidence="3">The sequence shown here is derived from an EMBL/GenBank/DDBJ whole genome shotgun (WGS) entry which is preliminary data.</text>
</comment>
<feature type="domain" description="SWIM-type" evidence="2">
    <location>
        <begin position="53"/>
        <end position="86"/>
    </location>
</feature>
<keyword evidence="1" id="KW-0862">Zinc</keyword>
<reference evidence="3" key="1">
    <citation type="submission" date="2021-01" db="EMBL/GenBank/DDBJ databases">
        <title>Whole genome shotgun sequence of Rugosimonospora africana NBRC 104875.</title>
        <authorList>
            <person name="Komaki H."/>
            <person name="Tamura T."/>
        </authorList>
    </citation>
    <scope>NUCLEOTIDE SEQUENCE</scope>
    <source>
        <strain evidence="3">NBRC 104875</strain>
    </source>
</reference>
<dbReference type="AlphaFoldDB" id="A0A8J3QVI2"/>
<dbReference type="EMBL" id="BONZ01000046">
    <property type="protein sequence ID" value="GIH16807.1"/>
    <property type="molecule type" value="Genomic_DNA"/>
</dbReference>
<accession>A0A8J3QVI2</accession>